<dbReference type="Proteomes" id="UP000248724">
    <property type="component" value="Unassembled WGS sequence"/>
</dbReference>
<dbReference type="InterPro" id="IPR011793">
    <property type="entry name" value="YbdK"/>
</dbReference>
<dbReference type="PANTHER" id="PTHR36510">
    <property type="entry name" value="GLUTAMATE--CYSTEINE LIGASE 2-RELATED"/>
    <property type="match status" value="1"/>
</dbReference>
<comment type="caution">
    <text evidence="7">The sequence shown here is derived from an EMBL/GenBank/DDBJ whole genome shotgun (WGS) entry which is preliminary data.</text>
</comment>
<reference evidence="7 8" key="1">
    <citation type="journal article" date="2017" name="Nature">
        <title>Atmospheric trace gases support primary production in Antarctic desert surface soil.</title>
        <authorList>
            <person name="Ji M."/>
            <person name="Greening C."/>
            <person name="Vanwonterghem I."/>
            <person name="Carere C.R."/>
            <person name="Bay S.K."/>
            <person name="Steen J.A."/>
            <person name="Montgomery K."/>
            <person name="Lines T."/>
            <person name="Beardall J."/>
            <person name="van Dorst J."/>
            <person name="Snape I."/>
            <person name="Stott M.B."/>
            <person name="Hugenholtz P."/>
            <person name="Ferrari B.C."/>
        </authorList>
    </citation>
    <scope>NUCLEOTIDE SEQUENCE [LARGE SCALE GENOMIC DNA]</scope>
    <source>
        <strain evidence="7">RRmetagenome_bin12</strain>
    </source>
</reference>
<keyword evidence="2 5" id="KW-0547">Nucleotide-binding</keyword>
<sequence length="394" mass="43474">MPIHFASSAGPSLGVEMELAIIDPESRELVKGAHEMLIEMGEGHTDGVHPKAKAELLQSTVEIITGICQNVAEARADLSATLAEVTEHTARRGLLLMCAGTHPFSDPVHQEISPNERYHRLIEDMQWPARQMQIFGIHVHVGVRSGEKAIAMVNALSAYIPHFLALSASSPYWMGHDTGLASVRSKVFEGLPTAGPPWQLSGWAQFERFMDTLITARTIATIREVWWDIRPHPDFGTVELRICDGLPTLREVAVVAALSQCLVHRFDMLLDRGYTLPIPKAWVVRENKWRAARHGIDGSIIVDDEGTTVPLRDAIAELVEDLSPIARRLGCHAELQDTLAILERGPSYIRQREVVADGGNLLDVVDHLVDELRSEDGPLPRGEVAADTRRAQPA</sequence>
<evidence type="ECO:0000313" key="8">
    <source>
        <dbReference type="Proteomes" id="UP000248724"/>
    </source>
</evidence>
<dbReference type="SUPFAM" id="SSF55931">
    <property type="entry name" value="Glutamine synthetase/guanido kinase"/>
    <property type="match status" value="1"/>
</dbReference>
<evidence type="ECO:0000256" key="4">
    <source>
        <dbReference type="ARBA" id="ARBA00048819"/>
    </source>
</evidence>
<proteinExistence type="inferred from homology"/>
<name>A0A2W5Z9P6_9BACT</name>
<dbReference type="Gene3D" id="3.30.590.20">
    <property type="match status" value="1"/>
</dbReference>
<evidence type="ECO:0000313" key="7">
    <source>
        <dbReference type="EMBL" id="PZR82102.1"/>
    </source>
</evidence>
<dbReference type="GO" id="GO:0042398">
    <property type="term" value="P:modified amino acid biosynthetic process"/>
    <property type="evidence" value="ECO:0007669"/>
    <property type="project" value="InterPro"/>
</dbReference>
<evidence type="ECO:0000256" key="1">
    <source>
        <dbReference type="ARBA" id="ARBA00022598"/>
    </source>
</evidence>
<keyword evidence="1 5" id="KW-0436">Ligase</keyword>
<comment type="function">
    <text evidence="5">ATP-dependent carboxylate-amine ligase which exhibits weak glutamate--cysteine ligase activity.</text>
</comment>
<evidence type="ECO:0000256" key="3">
    <source>
        <dbReference type="ARBA" id="ARBA00022840"/>
    </source>
</evidence>
<dbReference type="HAMAP" id="MF_01609">
    <property type="entry name" value="Glu_cys_ligase_2"/>
    <property type="match status" value="1"/>
</dbReference>
<dbReference type="NCBIfam" id="NF010043">
    <property type="entry name" value="PRK13517.1-3"/>
    <property type="match status" value="1"/>
</dbReference>
<keyword evidence="3 5" id="KW-0067">ATP-binding</keyword>
<dbReference type="PANTHER" id="PTHR36510:SF1">
    <property type="entry name" value="GLUTAMATE--CYSTEINE LIGASE 2-RELATED"/>
    <property type="match status" value="1"/>
</dbReference>
<feature type="region of interest" description="Disordered" evidence="6">
    <location>
        <begin position="375"/>
        <end position="394"/>
    </location>
</feature>
<dbReference type="NCBIfam" id="TIGR02050">
    <property type="entry name" value="gshA_cyan_rel"/>
    <property type="match status" value="1"/>
</dbReference>
<dbReference type="AlphaFoldDB" id="A0A2W5Z9P6"/>
<protein>
    <recommendedName>
        <fullName evidence="5">Putative glutamate--cysteine ligase 2</fullName>
        <ecNumber evidence="5">6.3.2.2</ecNumber>
    </recommendedName>
    <alternativeName>
        <fullName evidence="5">Gamma-glutamylcysteine synthetase 2</fullName>
        <shortName evidence="5">GCS 2</shortName>
        <shortName evidence="5">Gamma-GCS 2</shortName>
    </alternativeName>
</protein>
<dbReference type="GO" id="GO:0005524">
    <property type="term" value="F:ATP binding"/>
    <property type="evidence" value="ECO:0007669"/>
    <property type="project" value="UniProtKB-KW"/>
</dbReference>
<evidence type="ECO:0000256" key="6">
    <source>
        <dbReference type="SAM" id="MobiDB-lite"/>
    </source>
</evidence>
<dbReference type="InterPro" id="IPR050141">
    <property type="entry name" value="GCL_type2/YbdK_subfam"/>
</dbReference>
<dbReference type="InterPro" id="IPR006336">
    <property type="entry name" value="GCS2"/>
</dbReference>
<comment type="catalytic activity">
    <reaction evidence="4 5">
        <text>L-cysteine + L-glutamate + ATP = gamma-L-glutamyl-L-cysteine + ADP + phosphate + H(+)</text>
        <dbReference type="Rhea" id="RHEA:13285"/>
        <dbReference type="ChEBI" id="CHEBI:15378"/>
        <dbReference type="ChEBI" id="CHEBI:29985"/>
        <dbReference type="ChEBI" id="CHEBI:30616"/>
        <dbReference type="ChEBI" id="CHEBI:35235"/>
        <dbReference type="ChEBI" id="CHEBI:43474"/>
        <dbReference type="ChEBI" id="CHEBI:58173"/>
        <dbReference type="ChEBI" id="CHEBI:456216"/>
        <dbReference type="EC" id="6.3.2.2"/>
    </reaction>
</comment>
<gene>
    <name evidence="7" type="ORF">DLM65_04545</name>
</gene>
<evidence type="ECO:0000256" key="2">
    <source>
        <dbReference type="ARBA" id="ARBA00022741"/>
    </source>
</evidence>
<dbReference type="EMBL" id="QHBU01000082">
    <property type="protein sequence ID" value="PZR82102.1"/>
    <property type="molecule type" value="Genomic_DNA"/>
</dbReference>
<comment type="similarity">
    <text evidence="5">Belongs to the glutamate--cysteine ligase type 2 family. YbdK subfamily.</text>
</comment>
<dbReference type="InterPro" id="IPR014746">
    <property type="entry name" value="Gln_synth/guanido_kin_cat_dom"/>
</dbReference>
<organism evidence="7 8">
    <name type="scientific">Candidatus Aeolococcus gillhamiae</name>
    <dbReference type="NCBI Taxonomy" id="3127015"/>
    <lineage>
        <taxon>Bacteria</taxon>
        <taxon>Bacillati</taxon>
        <taxon>Candidatus Dormiibacterota</taxon>
        <taxon>Candidatus Dormibacteria</taxon>
        <taxon>Candidatus Aeolococcales</taxon>
        <taxon>Candidatus Aeolococcaceae</taxon>
        <taxon>Candidatus Aeolococcus</taxon>
    </lineage>
</organism>
<evidence type="ECO:0000256" key="5">
    <source>
        <dbReference type="HAMAP-Rule" id="MF_01609"/>
    </source>
</evidence>
<accession>A0A2W5Z9P6</accession>
<dbReference type="GO" id="GO:0004357">
    <property type="term" value="F:glutamate-cysteine ligase activity"/>
    <property type="evidence" value="ECO:0007669"/>
    <property type="project" value="UniProtKB-EC"/>
</dbReference>
<dbReference type="EC" id="6.3.2.2" evidence="5"/>
<dbReference type="Pfam" id="PF04107">
    <property type="entry name" value="GCS2"/>
    <property type="match status" value="1"/>
</dbReference>